<dbReference type="EMBL" id="BAAAHK010000009">
    <property type="protein sequence ID" value="GAA0947047.1"/>
    <property type="molecule type" value="Genomic_DNA"/>
</dbReference>
<sequence>MKDRGGRRGAGELEAQVMAALWSAEQPLTTAEVHAKLGDELAYNTVQTILTRLAAKSLVQRATRGRAHVYWPTKNEAASIADQLRTTLSGVENRALVLREFAATLDDDEAETLQRWLSARSGDES</sequence>
<evidence type="ECO:0000313" key="5">
    <source>
        <dbReference type="EMBL" id="GAA0947047.1"/>
    </source>
</evidence>
<keyword evidence="6" id="KW-1185">Reference proteome</keyword>
<organism evidence="5 6">
    <name type="scientific">Kribbella koreensis</name>
    <dbReference type="NCBI Taxonomy" id="57909"/>
    <lineage>
        <taxon>Bacteria</taxon>
        <taxon>Bacillati</taxon>
        <taxon>Actinomycetota</taxon>
        <taxon>Actinomycetes</taxon>
        <taxon>Propionibacteriales</taxon>
        <taxon>Kribbellaceae</taxon>
        <taxon>Kribbella</taxon>
    </lineage>
</organism>
<keyword evidence="4" id="KW-0804">Transcription</keyword>
<comment type="similarity">
    <text evidence="1">Belongs to the BlaI transcriptional regulatory family.</text>
</comment>
<dbReference type="RefSeq" id="WP_343972923.1">
    <property type="nucleotide sequence ID" value="NZ_BAAAHK010000009.1"/>
</dbReference>
<dbReference type="Proteomes" id="UP001500542">
    <property type="component" value="Unassembled WGS sequence"/>
</dbReference>
<evidence type="ECO:0000256" key="4">
    <source>
        <dbReference type="ARBA" id="ARBA00023163"/>
    </source>
</evidence>
<name>A0ABN1QSX0_9ACTN</name>
<comment type="caution">
    <text evidence="5">The sequence shown here is derived from an EMBL/GenBank/DDBJ whole genome shotgun (WGS) entry which is preliminary data.</text>
</comment>
<evidence type="ECO:0000256" key="1">
    <source>
        <dbReference type="ARBA" id="ARBA00011046"/>
    </source>
</evidence>
<dbReference type="InterPro" id="IPR036388">
    <property type="entry name" value="WH-like_DNA-bd_sf"/>
</dbReference>
<reference evidence="5 6" key="1">
    <citation type="journal article" date="2019" name="Int. J. Syst. Evol. Microbiol.">
        <title>The Global Catalogue of Microorganisms (GCM) 10K type strain sequencing project: providing services to taxonomists for standard genome sequencing and annotation.</title>
        <authorList>
            <consortium name="The Broad Institute Genomics Platform"/>
            <consortium name="The Broad Institute Genome Sequencing Center for Infectious Disease"/>
            <person name="Wu L."/>
            <person name="Ma J."/>
        </authorList>
    </citation>
    <scope>NUCLEOTIDE SEQUENCE [LARGE SCALE GENOMIC DNA]</scope>
    <source>
        <strain evidence="5 6">JCM 10977</strain>
    </source>
</reference>
<protein>
    <submittedName>
        <fullName evidence="5">BlaI/MecI/CopY family transcriptional regulator</fullName>
    </submittedName>
</protein>
<dbReference type="SUPFAM" id="SSF46785">
    <property type="entry name" value="Winged helix' DNA-binding domain"/>
    <property type="match status" value="1"/>
</dbReference>
<proteinExistence type="inferred from homology"/>
<dbReference type="Gene3D" id="1.10.10.10">
    <property type="entry name" value="Winged helix-like DNA-binding domain superfamily/Winged helix DNA-binding domain"/>
    <property type="match status" value="1"/>
</dbReference>
<accession>A0ABN1QSX0</accession>
<keyword evidence="3" id="KW-0238">DNA-binding</keyword>
<evidence type="ECO:0000256" key="2">
    <source>
        <dbReference type="ARBA" id="ARBA00023015"/>
    </source>
</evidence>
<dbReference type="InterPro" id="IPR005650">
    <property type="entry name" value="BlaI_family"/>
</dbReference>
<dbReference type="InterPro" id="IPR036390">
    <property type="entry name" value="WH_DNA-bd_sf"/>
</dbReference>
<dbReference type="Pfam" id="PF03965">
    <property type="entry name" value="Penicillinase_R"/>
    <property type="match status" value="1"/>
</dbReference>
<keyword evidence="2" id="KW-0805">Transcription regulation</keyword>
<evidence type="ECO:0000313" key="6">
    <source>
        <dbReference type="Proteomes" id="UP001500542"/>
    </source>
</evidence>
<gene>
    <name evidence="5" type="ORF">GCM10009554_43530</name>
</gene>
<evidence type="ECO:0000256" key="3">
    <source>
        <dbReference type="ARBA" id="ARBA00023125"/>
    </source>
</evidence>